<dbReference type="EMBL" id="RQPI01000011">
    <property type="protein sequence ID" value="RQW09948.1"/>
    <property type="molecule type" value="Genomic_DNA"/>
</dbReference>
<keyword evidence="1" id="KW-0175">Coiled coil</keyword>
<evidence type="ECO:0000313" key="3">
    <source>
        <dbReference type="Proteomes" id="UP000282529"/>
    </source>
</evidence>
<organism evidence="2 3">
    <name type="scientific">Paenibacillus rhizophilus</name>
    <dbReference type="NCBI Taxonomy" id="1850366"/>
    <lineage>
        <taxon>Bacteria</taxon>
        <taxon>Bacillati</taxon>
        <taxon>Bacillota</taxon>
        <taxon>Bacilli</taxon>
        <taxon>Bacillales</taxon>
        <taxon>Paenibacillaceae</taxon>
        <taxon>Paenibacillus</taxon>
    </lineage>
</organism>
<proteinExistence type="predicted"/>
<protein>
    <submittedName>
        <fullName evidence="2">Uncharacterized protein</fullName>
    </submittedName>
</protein>
<evidence type="ECO:0000313" key="2">
    <source>
        <dbReference type="EMBL" id="RQW09948.1"/>
    </source>
</evidence>
<dbReference type="OrthoDB" id="10018977at2"/>
<dbReference type="AlphaFoldDB" id="A0A3N9P190"/>
<sequence length="135" mass="15163">MTEGKVSLPRHTPEQMRAALQRLIKGEHSLHIPPQSDDEDFVIAGAIDELVEARAALEEAQQQLAEEKKWRAVEHEVAGGYHRELVEAQQTIARQTNIFNMINSLSYINNDAYSAIKAYVNLALGNKEGEKTDDH</sequence>
<reference evidence="2 3" key="1">
    <citation type="submission" date="2018-11" db="EMBL/GenBank/DDBJ databases">
        <title>Genome sequence of strain 7197.</title>
        <authorList>
            <person name="Gao J."/>
            <person name="Sun J."/>
        </authorList>
    </citation>
    <scope>NUCLEOTIDE SEQUENCE [LARGE SCALE GENOMIC DNA]</scope>
    <source>
        <strain evidence="2 3">7197</strain>
    </source>
</reference>
<evidence type="ECO:0000256" key="1">
    <source>
        <dbReference type="SAM" id="Coils"/>
    </source>
</evidence>
<dbReference type="RefSeq" id="WP_124696869.1">
    <property type="nucleotide sequence ID" value="NZ_JBHUFE010000041.1"/>
</dbReference>
<comment type="caution">
    <text evidence="2">The sequence shown here is derived from an EMBL/GenBank/DDBJ whole genome shotgun (WGS) entry which is preliminary data.</text>
</comment>
<dbReference type="Proteomes" id="UP000282529">
    <property type="component" value="Unassembled WGS sequence"/>
</dbReference>
<name>A0A3N9P190_9BACL</name>
<accession>A0A3N9P190</accession>
<keyword evidence="3" id="KW-1185">Reference proteome</keyword>
<gene>
    <name evidence="2" type="ORF">EH198_17880</name>
</gene>
<feature type="coiled-coil region" evidence="1">
    <location>
        <begin position="43"/>
        <end position="70"/>
    </location>
</feature>